<reference evidence="1" key="1">
    <citation type="submission" date="2019-03" db="EMBL/GenBank/DDBJ databases">
        <title>Lake Tanganyika Metagenome-Assembled Genomes (MAGs).</title>
        <authorList>
            <person name="Tran P."/>
        </authorList>
    </citation>
    <scope>NUCLEOTIDE SEQUENCE</scope>
    <source>
        <strain evidence="1">K_DeepCast_65m_m2_066</strain>
    </source>
</reference>
<protein>
    <submittedName>
        <fullName evidence="1">Amidohydrolase</fullName>
    </submittedName>
</protein>
<sequence>MQIVDAQIHVWGSGLPSNLAHRQVTAFTTEEAVALMDEGGVDAAVIHPPGWDPGSTDMAFAAVRNYPGRFAIMGALSLTQPESRELVASWRSQPGMLGLRYGFLQEPMRSWIADGTLDWLWAAAER</sequence>
<feature type="non-terminal residue" evidence="1">
    <location>
        <position position="126"/>
    </location>
</feature>
<evidence type="ECO:0000313" key="2">
    <source>
        <dbReference type="Proteomes" id="UP000712673"/>
    </source>
</evidence>
<evidence type="ECO:0000313" key="1">
    <source>
        <dbReference type="EMBL" id="MBM3223994.1"/>
    </source>
</evidence>
<dbReference type="EMBL" id="VGLS01000238">
    <property type="protein sequence ID" value="MBM3223994.1"/>
    <property type="molecule type" value="Genomic_DNA"/>
</dbReference>
<comment type="caution">
    <text evidence="1">The sequence shown here is derived from an EMBL/GenBank/DDBJ whole genome shotgun (WGS) entry which is preliminary data.</text>
</comment>
<dbReference type="AlphaFoldDB" id="A0A938B2G7"/>
<accession>A0A938B2G7</accession>
<dbReference type="InterPro" id="IPR032466">
    <property type="entry name" value="Metal_Hydrolase"/>
</dbReference>
<dbReference type="Proteomes" id="UP000712673">
    <property type="component" value="Unassembled WGS sequence"/>
</dbReference>
<dbReference type="Gene3D" id="3.20.20.140">
    <property type="entry name" value="Metal-dependent hydrolases"/>
    <property type="match status" value="1"/>
</dbReference>
<gene>
    <name evidence="1" type="ORF">FJZ47_09360</name>
</gene>
<dbReference type="SUPFAM" id="SSF51556">
    <property type="entry name" value="Metallo-dependent hydrolases"/>
    <property type="match status" value="1"/>
</dbReference>
<organism evidence="1 2">
    <name type="scientific">Tectimicrobiota bacterium</name>
    <dbReference type="NCBI Taxonomy" id="2528274"/>
    <lineage>
        <taxon>Bacteria</taxon>
        <taxon>Pseudomonadati</taxon>
        <taxon>Nitrospinota/Tectimicrobiota group</taxon>
        <taxon>Candidatus Tectimicrobiota</taxon>
    </lineage>
</organism>
<proteinExistence type="predicted"/>
<name>A0A938B2G7_UNCTE</name>